<evidence type="ECO:0000313" key="1">
    <source>
        <dbReference type="EMBL" id="AUV83564.1"/>
    </source>
</evidence>
<dbReference type="GeneID" id="35594334"/>
<dbReference type="OrthoDB" id="346114at2157"/>
<dbReference type="EMBL" id="CP026309">
    <property type="protein sequence ID" value="AUV83564.1"/>
    <property type="molecule type" value="Genomic_DNA"/>
</dbReference>
<organism evidence="1 2">
    <name type="scientific">Salinigranum rubrum</name>
    <dbReference type="NCBI Taxonomy" id="755307"/>
    <lineage>
        <taxon>Archaea</taxon>
        <taxon>Methanobacteriati</taxon>
        <taxon>Methanobacteriota</taxon>
        <taxon>Stenosarchaea group</taxon>
        <taxon>Halobacteria</taxon>
        <taxon>Halobacteriales</taxon>
        <taxon>Haloferacaceae</taxon>
        <taxon>Salinigranum</taxon>
    </lineage>
</organism>
<dbReference type="RefSeq" id="WP_103427253.1">
    <property type="nucleotide sequence ID" value="NZ_CP026309.1"/>
</dbReference>
<name>A0A2I8VNW0_9EURY</name>
<sequence length="137" mass="14945">MNRRSALALLGVVGVGGALGYTRFRAAGEGRVFWKQMAVDARGEPGSLVVLTVSRAADGSVTRTVHPDYRDAFDGGTRVPPELHRSLRREFGADEPYYVVRYEADDCNGLPGDEGGDAVEVSRTEFNRLQVGDCVRR</sequence>
<gene>
    <name evidence="1" type="ORF">C2R22_19540</name>
</gene>
<accession>A0A2I8VNW0</accession>
<protein>
    <submittedName>
        <fullName evidence="1">Uncharacterized protein</fullName>
    </submittedName>
</protein>
<dbReference type="KEGG" id="srub:C2R22_19540"/>
<reference evidence="1 2" key="1">
    <citation type="submission" date="2018-01" db="EMBL/GenBank/DDBJ databases">
        <title>Complete genome sequence of Salinigranum rubrum GX10T, an extremely halophilic archaeon isolated from a marine solar saltern.</title>
        <authorList>
            <person name="Han S."/>
        </authorList>
    </citation>
    <scope>NUCLEOTIDE SEQUENCE [LARGE SCALE GENOMIC DNA]</scope>
    <source>
        <strain evidence="1 2">GX10</strain>
    </source>
</reference>
<dbReference type="Proteomes" id="UP000236584">
    <property type="component" value="Chromosome"/>
</dbReference>
<proteinExistence type="predicted"/>
<keyword evidence="2" id="KW-1185">Reference proteome</keyword>
<evidence type="ECO:0000313" key="2">
    <source>
        <dbReference type="Proteomes" id="UP000236584"/>
    </source>
</evidence>
<dbReference type="AlphaFoldDB" id="A0A2I8VNW0"/>